<organism evidence="3 4">
    <name type="scientific">Beutenbergia cavernae (strain ATCC BAA-8 / DSM 12333 / CCUG 43141 / JCM 11478 / NBRC 16432 / NCIMB 13614 / HKI 0122)</name>
    <dbReference type="NCBI Taxonomy" id="471853"/>
    <lineage>
        <taxon>Bacteria</taxon>
        <taxon>Bacillati</taxon>
        <taxon>Actinomycetota</taxon>
        <taxon>Actinomycetes</taxon>
        <taxon>Micrococcales</taxon>
        <taxon>Beutenbergiaceae</taxon>
        <taxon>Beutenbergia</taxon>
    </lineage>
</organism>
<dbReference type="RefSeq" id="WP_015882203.1">
    <property type="nucleotide sequence ID" value="NC_012669.1"/>
</dbReference>
<feature type="domain" description="DUF4185" evidence="2">
    <location>
        <begin position="67"/>
        <end position="378"/>
    </location>
</feature>
<keyword evidence="1" id="KW-0732">Signal</keyword>
<evidence type="ECO:0000259" key="2">
    <source>
        <dbReference type="Pfam" id="PF13810"/>
    </source>
</evidence>
<proteinExistence type="predicted"/>
<feature type="signal peptide" evidence="1">
    <location>
        <begin position="1"/>
        <end position="26"/>
    </location>
</feature>
<dbReference type="OrthoDB" id="284233at2"/>
<reference evidence="3 4" key="1">
    <citation type="journal article" date="2009" name="Stand. Genomic Sci.">
        <title>Complete genome sequence of Beutenbergia cavernae type strain (HKI 0122).</title>
        <authorList>
            <person name="Land M."/>
            <person name="Pukall R."/>
            <person name="Abt B."/>
            <person name="Goker M."/>
            <person name="Rohde M."/>
            <person name="Glavina Del Rio T."/>
            <person name="Tice H."/>
            <person name="Copeland A."/>
            <person name="Cheng J.F."/>
            <person name="Lucas S."/>
            <person name="Chen F."/>
            <person name="Nolan M."/>
            <person name="Bruce D."/>
            <person name="Goodwin L."/>
            <person name="Pitluck S."/>
            <person name="Ivanova N."/>
            <person name="Mavromatis K."/>
            <person name="Ovchinnikova G."/>
            <person name="Pati A."/>
            <person name="Chen A."/>
            <person name="Palaniappan K."/>
            <person name="Hauser L."/>
            <person name="Chang Y.J."/>
            <person name="Jefferies C.C."/>
            <person name="Saunders E."/>
            <person name="Brettin T."/>
            <person name="Detter J.C."/>
            <person name="Han C."/>
            <person name="Chain P."/>
            <person name="Bristow J."/>
            <person name="Eisen J.A."/>
            <person name="Markowitz V."/>
            <person name="Hugenholtz P."/>
            <person name="Kyrpides N.C."/>
            <person name="Klenk H.P."/>
            <person name="Lapidus A."/>
        </authorList>
    </citation>
    <scope>NUCLEOTIDE SEQUENCE [LARGE SCALE GENOMIC DNA]</scope>
    <source>
        <strain evidence="4">ATCC BAA-8 / DSM 12333 / NBRC 16432</strain>
    </source>
</reference>
<sequence length="386" mass="41704">MSARARTYRRVVPAAATTIAVTAALAACGASGEGAPVDTETDKPFVISGVENVTQVAQLTGPDSTLNDTDAVAVAGTDLGSMINVGDRTYFLFGDTFGVREPGMTGGGGGNWRSNAMAYTTDDDPTDGITFDGWITDDIGLALELVPGLKEPDDTGEVTKIPTYGFAIEDTLYLSFMSVRHWGDPGVWTANYSALARSTDEGQSWEVLDDVQWPGDSNFIQVATAQVVEDGTEYVYQWGIPAGRFGGVQLMRVEATTDAVEDLGAYEYFTGTDDDGAPVWSEDLDEAETVLDGTIGELSVMYHEQTERWLLTTSTGGDAVLFEGATPWGPWSEPHTITTQAETPGLYSPYLNPRYVSEDGSTLYFTLSIWDPYNVFWYAMDLVTES</sequence>
<name>C5C450_BEUC1</name>
<dbReference type="KEGG" id="bcv:Bcav_1707"/>
<dbReference type="Proteomes" id="UP000007962">
    <property type="component" value="Chromosome"/>
</dbReference>
<dbReference type="Pfam" id="PF13810">
    <property type="entry name" value="DUF4185"/>
    <property type="match status" value="1"/>
</dbReference>
<protein>
    <submittedName>
        <fullName evidence="3">Carbohydrate-binding protein</fullName>
    </submittedName>
</protein>
<keyword evidence="4" id="KW-1185">Reference proteome</keyword>
<dbReference type="eggNOG" id="COG4409">
    <property type="taxonomic scope" value="Bacteria"/>
</dbReference>
<dbReference type="AlphaFoldDB" id="C5C450"/>
<feature type="chain" id="PRO_5002949191" evidence="1">
    <location>
        <begin position="27"/>
        <end position="386"/>
    </location>
</feature>
<evidence type="ECO:0000313" key="3">
    <source>
        <dbReference type="EMBL" id="ACQ79963.1"/>
    </source>
</evidence>
<dbReference type="InterPro" id="IPR025442">
    <property type="entry name" value="DUF4185"/>
</dbReference>
<gene>
    <name evidence="3" type="ordered locus">Bcav_1707</name>
</gene>
<evidence type="ECO:0000313" key="4">
    <source>
        <dbReference type="Proteomes" id="UP000007962"/>
    </source>
</evidence>
<dbReference type="STRING" id="471853.Bcav_1707"/>
<dbReference type="PROSITE" id="PS51257">
    <property type="entry name" value="PROKAR_LIPOPROTEIN"/>
    <property type="match status" value="1"/>
</dbReference>
<accession>C5C450</accession>
<evidence type="ECO:0000256" key="1">
    <source>
        <dbReference type="SAM" id="SignalP"/>
    </source>
</evidence>
<dbReference type="EMBL" id="CP001618">
    <property type="protein sequence ID" value="ACQ79963.1"/>
    <property type="molecule type" value="Genomic_DNA"/>
</dbReference>
<dbReference type="HOGENOM" id="CLU_027566_0_0_11"/>